<dbReference type="OrthoDB" id="6497534at2"/>
<dbReference type="EMBL" id="CP009416">
    <property type="protein sequence ID" value="AJD92044.1"/>
    <property type="molecule type" value="Genomic_DNA"/>
</dbReference>
<dbReference type="HOGENOM" id="CLU_167496_0_0_9"/>
<dbReference type="Proteomes" id="UP000031449">
    <property type="component" value="Chromosome"/>
</dbReference>
<accession>A0A0B5AVL6</accession>
<evidence type="ECO:0000313" key="1">
    <source>
        <dbReference type="EMBL" id="AJD92044.1"/>
    </source>
</evidence>
<dbReference type="BioCyc" id="JESP1508404:G14D9-12007-MONOMER"/>
<organism evidence="1 2">
    <name type="scientific">Jeotgalibacillus malaysiensis</name>
    <dbReference type="NCBI Taxonomy" id="1508404"/>
    <lineage>
        <taxon>Bacteria</taxon>
        <taxon>Bacillati</taxon>
        <taxon>Bacillota</taxon>
        <taxon>Bacilli</taxon>
        <taxon>Bacillales</taxon>
        <taxon>Caryophanaceae</taxon>
        <taxon>Jeotgalibacillus</taxon>
    </lineage>
</organism>
<dbReference type="STRING" id="1508404.JMA_27270"/>
<evidence type="ECO:0000313" key="2">
    <source>
        <dbReference type="Proteomes" id="UP000031449"/>
    </source>
</evidence>
<dbReference type="AlphaFoldDB" id="A0A0B5AVL6"/>
<sequence length="118" mass="13655">MNITIGEYQITTDPLNYKLEQKVQKKDEDGQPLQDQYITRRIGYYPSFERVCTALLDHQLIVSDAENIAEIHEVVLKTKREIIAAVKERGFVHDQTQTIEETRLLADGIEVEKSYSET</sequence>
<name>A0A0B5AVL6_9BACL</name>
<gene>
    <name evidence="1" type="ORF">JMA_27270</name>
</gene>
<keyword evidence="2" id="KW-1185">Reference proteome</keyword>
<protein>
    <submittedName>
        <fullName evidence="1">Uncharacterized protein</fullName>
    </submittedName>
</protein>
<dbReference type="KEGG" id="jeo:JMA_27270"/>
<reference evidence="1 2" key="1">
    <citation type="submission" date="2014-08" db="EMBL/GenBank/DDBJ databases">
        <title>Complete genome of a marine bacteria Jeotgalibacillus malaysiensis.</title>
        <authorList>
            <person name="Yaakop A.S."/>
            <person name="Chan K.-G."/>
            <person name="Goh K.M."/>
        </authorList>
    </citation>
    <scope>NUCLEOTIDE SEQUENCE [LARGE SCALE GENOMIC DNA]</scope>
    <source>
        <strain evidence="1 2">D5</strain>
    </source>
</reference>
<proteinExistence type="predicted"/>